<proteinExistence type="predicted"/>
<protein>
    <submittedName>
        <fullName evidence="3">Protein RETICULATA-RELATED 6, chloroplastic</fullName>
    </submittedName>
</protein>
<dbReference type="SUPFAM" id="SSF159501">
    <property type="entry name" value="EreA/ChaN-like"/>
    <property type="match status" value="1"/>
</dbReference>
<dbReference type="EMBL" id="NBIV01000021">
    <property type="protein sequence ID" value="PXF47673.1"/>
    <property type="molecule type" value="Genomic_DNA"/>
</dbReference>
<evidence type="ECO:0000313" key="4">
    <source>
        <dbReference type="Proteomes" id="UP000247409"/>
    </source>
</evidence>
<name>A0A2V3J042_9FLOR</name>
<keyword evidence="4" id="KW-1185">Reference proteome</keyword>
<feature type="domain" description="Haem-binding uptake Tiki superfamily ChaN" evidence="2">
    <location>
        <begin position="96"/>
        <end position="314"/>
    </location>
</feature>
<accession>A0A2V3J042</accession>
<dbReference type="Proteomes" id="UP000247409">
    <property type="component" value="Unassembled WGS sequence"/>
</dbReference>
<feature type="region of interest" description="Disordered" evidence="1">
    <location>
        <begin position="1"/>
        <end position="29"/>
    </location>
</feature>
<dbReference type="OrthoDB" id="206244at2759"/>
<evidence type="ECO:0000259" key="2">
    <source>
        <dbReference type="Pfam" id="PF04187"/>
    </source>
</evidence>
<reference evidence="3 4" key="1">
    <citation type="journal article" date="2018" name="Mol. Biol. Evol.">
        <title>Analysis of the draft genome of the red seaweed Gracilariopsis chorda provides insights into genome size evolution in Rhodophyta.</title>
        <authorList>
            <person name="Lee J."/>
            <person name="Yang E.C."/>
            <person name="Graf L."/>
            <person name="Yang J.H."/>
            <person name="Qiu H."/>
            <person name="Zel Zion U."/>
            <person name="Chan C.X."/>
            <person name="Stephens T.G."/>
            <person name="Weber A.P.M."/>
            <person name="Boo G.H."/>
            <person name="Boo S.M."/>
            <person name="Kim K.M."/>
            <person name="Shin Y."/>
            <person name="Jung M."/>
            <person name="Lee S.J."/>
            <person name="Yim H.S."/>
            <person name="Lee J.H."/>
            <person name="Bhattacharya D."/>
            <person name="Yoon H.S."/>
        </authorList>
    </citation>
    <scope>NUCLEOTIDE SEQUENCE [LARGE SCALE GENOMIC DNA]</scope>
    <source>
        <strain evidence="3 4">SKKU-2015</strain>
        <tissue evidence="3">Whole body</tissue>
    </source>
</reference>
<dbReference type="InterPro" id="IPR007314">
    <property type="entry name" value="Cofac_haem-bd_dom"/>
</dbReference>
<organism evidence="3 4">
    <name type="scientific">Gracilariopsis chorda</name>
    <dbReference type="NCBI Taxonomy" id="448386"/>
    <lineage>
        <taxon>Eukaryota</taxon>
        <taxon>Rhodophyta</taxon>
        <taxon>Florideophyceae</taxon>
        <taxon>Rhodymeniophycidae</taxon>
        <taxon>Gracilariales</taxon>
        <taxon>Gracilariaceae</taxon>
        <taxon>Gracilariopsis</taxon>
    </lineage>
</organism>
<dbReference type="PROSITE" id="PS51318">
    <property type="entry name" value="TAT"/>
    <property type="match status" value="1"/>
</dbReference>
<dbReference type="CDD" id="cd14727">
    <property type="entry name" value="ChanN-like"/>
    <property type="match status" value="1"/>
</dbReference>
<dbReference type="Gene3D" id="3.40.50.11550">
    <property type="match status" value="1"/>
</dbReference>
<comment type="caution">
    <text evidence="3">The sequence shown here is derived from an EMBL/GenBank/DDBJ whole genome shotgun (WGS) entry which is preliminary data.</text>
</comment>
<evidence type="ECO:0000256" key="1">
    <source>
        <dbReference type="SAM" id="MobiDB-lite"/>
    </source>
</evidence>
<dbReference type="InterPro" id="IPR006311">
    <property type="entry name" value="TAT_signal"/>
</dbReference>
<gene>
    <name evidence="3" type="ORF">BWQ96_02535</name>
</gene>
<sequence>MAAAFVPQHALPPRARPRHRRPRPPTCSIRPSRRRLLQTAALAATAPLLPPAQAFWPFASPPQSTSSQQTASTVFSVLPTTIADVNLLPVHFESAVQSCATADVVFLGEHHNSLVDHTLQARIISTLHSTSSRPVAVALEMVQQKFQPALDKYVAGQLSELDLYFATEWETRWVWPYELYLPVLRACRRFKIPLIALSINSETLNKLREEGGITNLSGLEMRTHVGDAVVFADMMRESGFKTYVNECITPSYAAHYKLGLLNETTNFNTYFTSRMFRDEAMATRAVRHVLANDGTLICLLGADHVKFEYGVTGRVRRQLFAERTRLRDKHNQTTVNEPMPEVADPLLRTVMLNPGPADAYDTTDGSLKLEMPVGDIPVPIADFLWFSSAADAKPRRQIRKTLLPPIERLTSS</sequence>
<dbReference type="Pfam" id="PF04187">
    <property type="entry name" value="Cofac_haem_bdg"/>
    <property type="match status" value="1"/>
</dbReference>
<evidence type="ECO:0000313" key="3">
    <source>
        <dbReference type="EMBL" id="PXF47673.1"/>
    </source>
</evidence>
<dbReference type="AlphaFoldDB" id="A0A2V3J042"/>